<reference evidence="2 3" key="1">
    <citation type="submission" date="2023-02" db="EMBL/GenBank/DDBJ databases">
        <title>Genome sequence of Lacticaseibacillus sp. KACC 23028.</title>
        <authorList>
            <person name="Kim S."/>
            <person name="Heo J."/>
            <person name="Kwon S.-W."/>
        </authorList>
    </citation>
    <scope>NUCLEOTIDE SEQUENCE [LARGE SCALE GENOMIC DNA]</scope>
    <source>
        <strain evidence="2 3">KACC 23028</strain>
    </source>
</reference>
<dbReference type="Proteomes" id="UP001220377">
    <property type="component" value="Chromosome"/>
</dbReference>
<protein>
    <submittedName>
        <fullName evidence="2">SPJ_0845 family protein</fullName>
    </submittedName>
</protein>
<evidence type="ECO:0000313" key="2">
    <source>
        <dbReference type="EMBL" id="WDF81619.1"/>
    </source>
</evidence>
<dbReference type="RefSeq" id="WP_274258513.1">
    <property type="nucleotide sequence ID" value="NZ_CP117884.1"/>
</dbReference>
<evidence type="ECO:0000256" key="1">
    <source>
        <dbReference type="SAM" id="MobiDB-lite"/>
    </source>
</evidence>
<organism evidence="2 3">
    <name type="scientific">Lacticaseibacillus pabuli</name>
    <dbReference type="NCBI Taxonomy" id="3025672"/>
    <lineage>
        <taxon>Bacteria</taxon>
        <taxon>Bacillati</taxon>
        <taxon>Bacillota</taxon>
        <taxon>Bacilli</taxon>
        <taxon>Lactobacillales</taxon>
        <taxon>Lactobacillaceae</taxon>
        <taxon>Lacticaseibacillus</taxon>
    </lineage>
</organism>
<sequence>MGLKVNRQLDMDKLFDQFATIPEGKIDPKDIDTKKAEKETARQQAYDRIDSKKDKK</sequence>
<dbReference type="EMBL" id="CP117884">
    <property type="protein sequence ID" value="WDF81619.1"/>
    <property type="molecule type" value="Genomic_DNA"/>
</dbReference>
<gene>
    <name evidence="2" type="ORF">PQ472_06695</name>
</gene>
<keyword evidence="3" id="KW-1185">Reference proteome</keyword>
<accession>A0ABY7WPA0</accession>
<feature type="region of interest" description="Disordered" evidence="1">
    <location>
        <begin position="25"/>
        <end position="56"/>
    </location>
</feature>
<evidence type="ECO:0000313" key="3">
    <source>
        <dbReference type="Proteomes" id="UP001220377"/>
    </source>
</evidence>
<dbReference type="NCBIfam" id="NF040897">
    <property type="entry name" value="SPJ_0845_Nterm"/>
    <property type="match status" value="1"/>
</dbReference>
<name>A0ABY7WPA0_9LACO</name>
<proteinExistence type="predicted"/>
<dbReference type="InterPro" id="IPR047909">
    <property type="entry name" value="SPJ_0845-like_N"/>
</dbReference>